<name>B6JZK2_SCHJY</name>
<dbReference type="Gene3D" id="3.40.50.150">
    <property type="entry name" value="Vaccinia Virus protein VP39"/>
    <property type="match status" value="1"/>
</dbReference>
<dbReference type="STRING" id="402676.B6JZK2"/>
<dbReference type="OMA" id="PCALRKV"/>
<dbReference type="GO" id="GO:0008757">
    <property type="term" value="F:S-adenosylmethionine-dependent methyltransferase activity"/>
    <property type="evidence" value="ECO:0007669"/>
    <property type="project" value="InterPro"/>
</dbReference>
<keyword evidence="2" id="KW-0808">Transferase</keyword>
<keyword evidence="1 5" id="KW-0489">Methyltransferase</keyword>
<accession>B6JZK2</accession>
<proteinExistence type="predicted"/>
<evidence type="ECO:0000259" key="4">
    <source>
        <dbReference type="Pfam" id="PF08241"/>
    </source>
</evidence>
<dbReference type="VEuPathDB" id="FungiDB:SJAG_02042"/>
<dbReference type="InterPro" id="IPR051422">
    <property type="entry name" value="AlkB_tRNA_MeTrf/Diox"/>
</dbReference>
<feature type="region of interest" description="Disordered" evidence="3">
    <location>
        <begin position="172"/>
        <end position="197"/>
    </location>
</feature>
<dbReference type="GO" id="GO:0000049">
    <property type="term" value="F:tRNA binding"/>
    <property type="evidence" value="ECO:0000318"/>
    <property type="project" value="GO_Central"/>
</dbReference>
<dbReference type="InterPro" id="IPR013216">
    <property type="entry name" value="Methyltransf_11"/>
</dbReference>
<dbReference type="GO" id="GO:0030488">
    <property type="term" value="P:tRNA methylation"/>
    <property type="evidence" value="ECO:0000318"/>
    <property type="project" value="GO_Central"/>
</dbReference>
<organism evidence="5 7">
    <name type="scientific">Schizosaccharomyces japonicus (strain yFS275 / FY16936)</name>
    <name type="common">Fission yeast</name>
    <dbReference type="NCBI Taxonomy" id="402676"/>
    <lineage>
        <taxon>Eukaryota</taxon>
        <taxon>Fungi</taxon>
        <taxon>Dikarya</taxon>
        <taxon>Ascomycota</taxon>
        <taxon>Taphrinomycotina</taxon>
        <taxon>Schizosaccharomycetes</taxon>
        <taxon>Schizosaccharomycetales</taxon>
        <taxon>Schizosaccharomycetaceae</taxon>
        <taxon>Schizosaccharomyces</taxon>
    </lineage>
</organism>
<protein>
    <submittedName>
        <fullName evidence="5">tRNA methyltransferase Trm9</fullName>
    </submittedName>
</protein>
<dbReference type="InterPro" id="IPR029063">
    <property type="entry name" value="SAM-dependent_MTases_sf"/>
</dbReference>
<dbReference type="GO" id="GO:0002098">
    <property type="term" value="P:tRNA wobble uridine modification"/>
    <property type="evidence" value="ECO:0000318"/>
    <property type="project" value="GO_Central"/>
</dbReference>
<dbReference type="GO" id="GO:0106335">
    <property type="term" value="F:tRNA (5-carboxymethyluridine(34)-5-O)-methyltransferase activity"/>
    <property type="evidence" value="ECO:0000318"/>
    <property type="project" value="GO_Central"/>
</dbReference>
<reference evidence="5 7" key="1">
    <citation type="journal article" date="2011" name="Science">
        <title>Comparative functional genomics of the fission yeasts.</title>
        <authorList>
            <person name="Rhind N."/>
            <person name="Chen Z."/>
            <person name="Yassour M."/>
            <person name="Thompson D.A."/>
            <person name="Haas B.J."/>
            <person name="Habib N."/>
            <person name="Wapinski I."/>
            <person name="Roy S."/>
            <person name="Lin M.F."/>
            <person name="Heiman D.I."/>
            <person name="Young S.K."/>
            <person name="Furuya K."/>
            <person name="Guo Y."/>
            <person name="Pidoux A."/>
            <person name="Chen H.M."/>
            <person name="Robbertse B."/>
            <person name="Goldberg J.M."/>
            <person name="Aoki K."/>
            <person name="Bayne E.H."/>
            <person name="Berlin A.M."/>
            <person name="Desjardins C.A."/>
            <person name="Dobbs E."/>
            <person name="Dukaj L."/>
            <person name="Fan L."/>
            <person name="FitzGerald M.G."/>
            <person name="French C."/>
            <person name="Gujja S."/>
            <person name="Hansen K."/>
            <person name="Keifenheim D."/>
            <person name="Levin J.Z."/>
            <person name="Mosher R.A."/>
            <person name="Mueller C.A."/>
            <person name="Pfiffner J."/>
            <person name="Priest M."/>
            <person name="Russ C."/>
            <person name="Smialowska A."/>
            <person name="Swoboda P."/>
            <person name="Sykes S.M."/>
            <person name="Vaughn M."/>
            <person name="Vengrova S."/>
            <person name="Yoder R."/>
            <person name="Zeng Q."/>
            <person name="Allshire R."/>
            <person name="Baulcombe D."/>
            <person name="Birren B.W."/>
            <person name="Brown W."/>
            <person name="Ekwall K."/>
            <person name="Kellis M."/>
            <person name="Leatherwood J."/>
            <person name="Levin H."/>
            <person name="Margalit H."/>
            <person name="Martienssen R."/>
            <person name="Nieduszynski C.A."/>
            <person name="Spatafora J.W."/>
            <person name="Friedman N."/>
            <person name="Dalgaard J.Z."/>
            <person name="Baumann P."/>
            <person name="Niki H."/>
            <person name="Regev A."/>
            <person name="Nusbaum C."/>
        </authorList>
    </citation>
    <scope>NUCLEOTIDE SEQUENCE [LARGE SCALE GENOMIC DNA]</scope>
    <source>
        <strain evidence="7">yFS275 / FY16936</strain>
    </source>
</reference>
<dbReference type="PANTHER" id="PTHR13069">
    <property type="entry name" value="ALKYLATED DNA REPAIR PROTEIN ALKB HOMOLOG 8"/>
    <property type="match status" value="1"/>
</dbReference>
<evidence type="ECO:0000313" key="5">
    <source>
        <dbReference type="EMBL" id="EEB06970.2"/>
    </source>
</evidence>
<feature type="domain" description="Methyltransferase type 11" evidence="4">
    <location>
        <begin position="50"/>
        <end position="139"/>
    </location>
</feature>
<keyword evidence="7" id="KW-1185">Reference proteome</keyword>
<evidence type="ECO:0000256" key="2">
    <source>
        <dbReference type="ARBA" id="ARBA00022679"/>
    </source>
</evidence>
<evidence type="ECO:0000313" key="6">
    <source>
        <dbReference type="JaponicusDB" id="SJAG_02042"/>
    </source>
</evidence>
<dbReference type="Pfam" id="PF08241">
    <property type="entry name" value="Methyltransf_11"/>
    <property type="match status" value="1"/>
</dbReference>
<dbReference type="GO" id="GO:0005634">
    <property type="term" value="C:nucleus"/>
    <property type="evidence" value="ECO:0000318"/>
    <property type="project" value="GO_Central"/>
</dbReference>
<dbReference type="AlphaFoldDB" id="B6JZK2"/>
<evidence type="ECO:0000256" key="1">
    <source>
        <dbReference type="ARBA" id="ARBA00022603"/>
    </source>
</evidence>
<dbReference type="GeneID" id="7047890"/>
<dbReference type="Proteomes" id="UP000001744">
    <property type="component" value="Unassembled WGS sequence"/>
</dbReference>
<dbReference type="OrthoDB" id="271595at2759"/>
<dbReference type="JaponicusDB" id="SJAG_02042">
    <property type="gene designation" value="trm9"/>
</dbReference>
<sequence length="269" mass="29203">MAALSEEAYEEEHVHRVYDQIANHFSATRYKPWPVVDRYLSSLSPGSVGVDVGCGNGKYLGLNSNAYLIGNDRCSNLVRIASNRGPALVADGLAAPHPTGRFDFAISIAVIHHFSTPERRREGIAEVLRVLRPQGTALFFVWALEQQNSRRGWKEGDSQDVYVPWVLGDRYQGGKKKDKKEKGESSTGSPAASSVATEAADASELVSAASSKPEPVVYQRYYHLFKKGELEECIQSVGGTVMKAAMTGITGGRLLNGSATSNARPLHGH</sequence>
<dbReference type="HOGENOM" id="CLU_029501_2_0_1"/>
<dbReference type="eggNOG" id="KOG1331">
    <property type="taxonomic scope" value="Eukaryota"/>
</dbReference>
<evidence type="ECO:0000313" key="7">
    <source>
        <dbReference type="Proteomes" id="UP000001744"/>
    </source>
</evidence>
<dbReference type="CDD" id="cd02440">
    <property type="entry name" value="AdoMet_MTases"/>
    <property type="match status" value="1"/>
</dbReference>
<evidence type="ECO:0000256" key="3">
    <source>
        <dbReference type="SAM" id="MobiDB-lite"/>
    </source>
</evidence>
<dbReference type="RefSeq" id="XP_002173263.2">
    <property type="nucleotide sequence ID" value="XM_002173227.2"/>
</dbReference>
<dbReference type="EMBL" id="KE651168">
    <property type="protein sequence ID" value="EEB06970.2"/>
    <property type="molecule type" value="Genomic_DNA"/>
</dbReference>
<dbReference type="SUPFAM" id="SSF53335">
    <property type="entry name" value="S-adenosyl-L-methionine-dependent methyltransferases"/>
    <property type="match status" value="1"/>
</dbReference>
<dbReference type="PANTHER" id="PTHR13069:SF21">
    <property type="entry name" value="ALKYLATED DNA REPAIR PROTEIN ALKB HOMOLOG 8"/>
    <property type="match status" value="1"/>
</dbReference>
<gene>
    <name evidence="6" type="primary">trm9</name>
    <name evidence="5" type="ORF">SJAG_02042</name>
</gene>
<dbReference type="GO" id="GO:0005737">
    <property type="term" value="C:cytoplasm"/>
    <property type="evidence" value="ECO:0000318"/>
    <property type="project" value="GO_Central"/>
</dbReference>